<proteinExistence type="predicted"/>
<dbReference type="AlphaFoldDB" id="E6K2K0"/>
<comment type="caution">
    <text evidence="1">The sequence shown here is derived from an EMBL/GenBank/DDBJ whole genome shotgun (WGS) entry which is preliminary data.</text>
</comment>
<keyword evidence="2" id="KW-1185">Reference proteome</keyword>
<dbReference type="RefSeq" id="WP_006290837.1">
    <property type="nucleotide sequence ID" value="NZ_AP012333.1"/>
</dbReference>
<dbReference type="Proteomes" id="UP000004946">
    <property type="component" value="Chromosome"/>
</dbReference>
<protein>
    <submittedName>
        <fullName evidence="1">Uncharacterized protein</fullName>
    </submittedName>
</protein>
<name>E6K2K0_PARDN</name>
<evidence type="ECO:0000313" key="2">
    <source>
        <dbReference type="Proteomes" id="UP000004946"/>
    </source>
</evidence>
<sequence length="44" mass="4728">MRNTAKAQVIHGPFEDQFIALSARIDAYRPLDEGGLSGPALADD</sequence>
<organism evidence="1 2">
    <name type="scientific">Parascardovia denticolens DSM 10105 = JCM 12538</name>
    <dbReference type="NCBI Taxonomy" id="864564"/>
    <lineage>
        <taxon>Bacteria</taxon>
        <taxon>Bacillati</taxon>
        <taxon>Actinomycetota</taxon>
        <taxon>Actinomycetes</taxon>
        <taxon>Bifidobacteriales</taxon>
        <taxon>Bifidobacteriaceae</taxon>
        <taxon>Parascardovia</taxon>
    </lineage>
</organism>
<accession>E6K2K0</accession>
<reference evidence="1 2" key="1">
    <citation type="submission" date="2010-12" db="EMBL/GenBank/DDBJ databases">
        <authorList>
            <person name="Muzny D."/>
            <person name="Qin X."/>
            <person name="Buhay C."/>
            <person name="Dugan-Rocha S."/>
            <person name="Ding Y."/>
            <person name="Chen G."/>
            <person name="Hawes A."/>
            <person name="Holder M."/>
            <person name="Jhangiani S."/>
            <person name="Johnson A."/>
            <person name="Khan Z."/>
            <person name="Li Z."/>
            <person name="Liu W."/>
            <person name="Liu X."/>
            <person name="Perez L."/>
            <person name="Shen H."/>
            <person name="Wang Q."/>
            <person name="Watt J."/>
            <person name="Xi L."/>
            <person name="Xin Y."/>
            <person name="Zhou J."/>
            <person name="Deng J."/>
            <person name="Jiang H."/>
            <person name="Liu Y."/>
            <person name="Qu J."/>
            <person name="Song X.-Z."/>
            <person name="Zhang L."/>
            <person name="Villasana D."/>
            <person name="Johnson A."/>
            <person name="Liu J."/>
            <person name="Liyanage D."/>
            <person name="Lorensuhewa L."/>
            <person name="Robinson T."/>
            <person name="Song A."/>
            <person name="Song B.-B."/>
            <person name="Dinh H."/>
            <person name="Thornton R."/>
            <person name="Coyle M."/>
            <person name="Francisco L."/>
            <person name="Jackson L."/>
            <person name="Javaid M."/>
            <person name="Korchina V."/>
            <person name="Kovar C."/>
            <person name="Mata R."/>
            <person name="Mathew T."/>
            <person name="Ngo R."/>
            <person name="Nguyen L."/>
            <person name="Nguyen N."/>
            <person name="Okwuonu G."/>
            <person name="Ongeri F."/>
            <person name="Pham C."/>
            <person name="Simmons D."/>
            <person name="Wilczek-Boney K."/>
            <person name="Hale W."/>
            <person name="Jakkamsetti A."/>
            <person name="Pham P."/>
            <person name="Ruth R."/>
            <person name="San Lucas F."/>
            <person name="Warren J."/>
            <person name="Zhang J."/>
            <person name="Zhao Z."/>
            <person name="Zhou C."/>
            <person name="Zhu D."/>
            <person name="Lee S."/>
            <person name="Bess C."/>
            <person name="Blankenburg K."/>
            <person name="Forbes L."/>
            <person name="Fu Q."/>
            <person name="Gubbala S."/>
            <person name="Hirani K."/>
            <person name="Jayaseelan J.C."/>
            <person name="Lara F."/>
            <person name="Munidasa M."/>
            <person name="Palculict T."/>
            <person name="Patil S."/>
            <person name="Pu L.-L."/>
            <person name="Saada N."/>
            <person name="Tang L."/>
            <person name="Weissenberger G."/>
            <person name="Zhu Y."/>
            <person name="Hemphill L."/>
            <person name="Shang Y."/>
            <person name="Youmans B."/>
            <person name="Ayvaz T."/>
            <person name="Ross M."/>
            <person name="Santibanez J."/>
            <person name="Aqrawi P."/>
            <person name="Gross S."/>
            <person name="Joshi V."/>
            <person name="Fowler G."/>
            <person name="Nazareth L."/>
            <person name="Reid J."/>
            <person name="Worley K."/>
            <person name="Petrosino J."/>
            <person name="Highlander S."/>
            <person name="Gibbs R."/>
        </authorList>
    </citation>
    <scope>NUCLEOTIDE SEQUENCE [LARGE SCALE GENOMIC DNA]</scope>
    <source>
        <strain evidence="1 2">DSM 10105</strain>
    </source>
</reference>
<dbReference type="EMBL" id="AEON01000002">
    <property type="protein sequence ID" value="EFT82988.1"/>
    <property type="molecule type" value="Genomic_DNA"/>
</dbReference>
<gene>
    <name evidence="1" type="ORF">HMPREF0620_1673</name>
</gene>
<dbReference type="HOGENOM" id="CLU_3219648_0_0_11"/>
<evidence type="ECO:0000313" key="1">
    <source>
        <dbReference type="EMBL" id="EFT82988.1"/>
    </source>
</evidence>